<dbReference type="InterPro" id="IPR044814">
    <property type="entry name" value="Terpene_cyclase_plant_C1"/>
</dbReference>
<dbReference type="Pfam" id="PF01397">
    <property type="entry name" value="Terpene_synth"/>
    <property type="match status" value="1"/>
</dbReference>
<gene>
    <name evidence="11" type="primary">TPS11</name>
</gene>
<comment type="subcellular location">
    <subcellularLocation>
        <location evidence="2">Plastid</location>
        <location evidence="2">Chloroplast</location>
    </subcellularLocation>
</comment>
<dbReference type="PANTHER" id="PTHR31225">
    <property type="entry name" value="OS04G0344100 PROTEIN-RELATED"/>
    <property type="match status" value="1"/>
</dbReference>
<evidence type="ECO:0000256" key="6">
    <source>
        <dbReference type="ARBA" id="ARBA00022842"/>
    </source>
</evidence>
<evidence type="ECO:0000256" key="7">
    <source>
        <dbReference type="ARBA" id="ARBA00022946"/>
    </source>
</evidence>
<dbReference type="InterPro" id="IPR008930">
    <property type="entry name" value="Terpenoid_cyclase/PrenylTrfase"/>
</dbReference>
<dbReference type="InterPro" id="IPR008949">
    <property type="entry name" value="Isoprenoid_synthase_dom_sf"/>
</dbReference>
<keyword evidence="6" id="KW-0460">Magnesium</keyword>
<dbReference type="SUPFAM" id="SSF48576">
    <property type="entry name" value="Terpenoid synthases"/>
    <property type="match status" value="1"/>
</dbReference>
<evidence type="ECO:0000256" key="2">
    <source>
        <dbReference type="ARBA" id="ARBA00004229"/>
    </source>
</evidence>
<proteinExistence type="evidence at transcript level"/>
<accession>A0A6M6CCW8</accession>
<dbReference type="GO" id="GO:0000287">
    <property type="term" value="F:magnesium ion binding"/>
    <property type="evidence" value="ECO:0007669"/>
    <property type="project" value="InterPro"/>
</dbReference>
<protein>
    <submittedName>
        <fullName evidence="11">Monoterpene synthase 11</fullName>
    </submittedName>
</protein>
<dbReference type="AlphaFoldDB" id="A0A6M6CCW8"/>
<dbReference type="InterPro" id="IPR050148">
    <property type="entry name" value="Terpene_synthase-like"/>
</dbReference>
<dbReference type="EMBL" id="MN513190">
    <property type="protein sequence ID" value="QJX58316.1"/>
    <property type="molecule type" value="mRNA"/>
</dbReference>
<dbReference type="CDD" id="cd00684">
    <property type="entry name" value="Terpene_cyclase_plant_C1"/>
    <property type="match status" value="1"/>
</dbReference>
<feature type="domain" description="Terpene synthase metal-binding" evidence="10">
    <location>
        <begin position="299"/>
        <end position="537"/>
    </location>
</feature>
<reference evidence="11" key="1">
    <citation type="submission" date="2019-09" db="EMBL/GenBank/DDBJ databases">
        <title>Monoterpene synthases of Salvia.</title>
        <authorList>
            <person name="Schmiderer C."/>
            <person name="Novak J."/>
        </authorList>
    </citation>
    <scope>NUCLEOTIDE SEQUENCE</scope>
</reference>
<evidence type="ECO:0000259" key="9">
    <source>
        <dbReference type="Pfam" id="PF01397"/>
    </source>
</evidence>
<keyword evidence="7" id="KW-0809">Transit peptide</keyword>
<dbReference type="InterPro" id="IPR036965">
    <property type="entry name" value="Terpene_synth_N_sf"/>
</dbReference>
<evidence type="ECO:0000259" key="10">
    <source>
        <dbReference type="Pfam" id="PF03936"/>
    </source>
</evidence>
<keyword evidence="5" id="KW-0479">Metal-binding</keyword>
<dbReference type="GO" id="GO:0016102">
    <property type="term" value="P:diterpenoid biosynthetic process"/>
    <property type="evidence" value="ECO:0007669"/>
    <property type="project" value="InterPro"/>
</dbReference>
<dbReference type="PANTHER" id="PTHR31225:SF9">
    <property type="entry name" value="TERPENE SYNTHASE 10"/>
    <property type="match status" value="1"/>
</dbReference>
<keyword evidence="3" id="KW-0150">Chloroplast</keyword>
<dbReference type="SFLD" id="SFLDS00005">
    <property type="entry name" value="Isoprenoid_Synthase_Type_I"/>
    <property type="match status" value="1"/>
</dbReference>
<dbReference type="Gene3D" id="1.10.600.10">
    <property type="entry name" value="Farnesyl Diphosphate Synthase"/>
    <property type="match status" value="1"/>
</dbReference>
<dbReference type="InterPro" id="IPR005630">
    <property type="entry name" value="Terpene_synthase_metal-bd"/>
</dbReference>
<dbReference type="GO" id="GO:0010333">
    <property type="term" value="F:terpene synthase activity"/>
    <property type="evidence" value="ECO:0007669"/>
    <property type="project" value="InterPro"/>
</dbReference>
<name>A0A6M6CCW8_SALOF</name>
<sequence>MCSIIMGMAIPMRPTKDVFHNFGKKDGKMRLASPTCGRRPTCSLKLSGTVDQLPSTRRSGNYRPTLWDFDDIQSLNSVYAEEKYSIKACELVVQLKKVLQGESNWVRQLELIHDLQTLGISYHFDHEINQILNSIYLEQKYLETEERDLYSTALAFRLLRQHGLRVSQDVFDCLKNEEGELEAVLGDNTKGVLQLYEASFLLTEGEMSLEQARVFSTNFLQKKLDDDEIMDEHLSWLVRRSLELPLHWSVQRPNARWFIDACANRSDVDPILLELAKLDFNIVQAAYQQELKEVSRWWKESKLAETLPFARDRVVENYLWNVGLLFQPQYGYPRIMTTKLFILITVIDDIFDVYGTLEETQLFNDAILRWDVEAIGHLPKYMQICYMALDNFINEMAYHVLIEQGVLIVQDLRKSWADLCTAYAKEAEWYHTGYTPTLEEYIDVAWISISAHTILSYVFFLISNPIEEEAAHNLRNYHPIIRYSAMVLRLADDLGTSPYELQRGDVPKAVECYMNETGASVEEAREHVKCMLRETWMKTNEESFKECPIFSKDFMRSAADLGRHAQYMYQHGDGHGISNPQMEERIRTLIFQPIPLL</sequence>
<comment type="cofactor">
    <cofactor evidence="1">
        <name>Mg(2+)</name>
        <dbReference type="ChEBI" id="CHEBI:18420"/>
    </cofactor>
</comment>
<evidence type="ECO:0000256" key="4">
    <source>
        <dbReference type="ARBA" id="ARBA00022640"/>
    </source>
</evidence>
<feature type="domain" description="Terpene synthase N-terminal" evidence="9">
    <location>
        <begin position="74"/>
        <end position="242"/>
    </location>
</feature>
<dbReference type="InterPro" id="IPR001906">
    <property type="entry name" value="Terpene_synth_N"/>
</dbReference>
<evidence type="ECO:0000256" key="8">
    <source>
        <dbReference type="ARBA" id="ARBA00023239"/>
    </source>
</evidence>
<dbReference type="Pfam" id="PF03936">
    <property type="entry name" value="Terpene_synth_C"/>
    <property type="match status" value="1"/>
</dbReference>
<keyword evidence="4" id="KW-0934">Plastid</keyword>
<dbReference type="FunFam" id="1.50.10.130:FF:000001">
    <property type="entry name" value="Isoprene synthase, chloroplastic"/>
    <property type="match status" value="1"/>
</dbReference>
<dbReference type="FunFam" id="1.10.600.10:FF:000007">
    <property type="entry name" value="Isoprene synthase, chloroplastic"/>
    <property type="match status" value="1"/>
</dbReference>
<evidence type="ECO:0000256" key="3">
    <source>
        <dbReference type="ARBA" id="ARBA00022528"/>
    </source>
</evidence>
<dbReference type="GO" id="GO:0009507">
    <property type="term" value="C:chloroplast"/>
    <property type="evidence" value="ECO:0007669"/>
    <property type="project" value="UniProtKB-SubCell"/>
</dbReference>
<dbReference type="SFLD" id="SFLDG01019">
    <property type="entry name" value="Terpene_Cyclase_Like_1_C_Termi"/>
    <property type="match status" value="1"/>
</dbReference>
<evidence type="ECO:0000256" key="1">
    <source>
        <dbReference type="ARBA" id="ARBA00001946"/>
    </source>
</evidence>
<dbReference type="Gene3D" id="1.50.10.130">
    <property type="entry name" value="Terpene synthase, N-terminal domain"/>
    <property type="match status" value="1"/>
</dbReference>
<dbReference type="EMBL" id="MN513189">
    <property type="protein sequence ID" value="QJX58315.1"/>
    <property type="molecule type" value="mRNA"/>
</dbReference>
<evidence type="ECO:0000313" key="11">
    <source>
        <dbReference type="EMBL" id="QJX58315.1"/>
    </source>
</evidence>
<dbReference type="SUPFAM" id="SSF48239">
    <property type="entry name" value="Terpenoid cyclases/Protein prenyltransferases"/>
    <property type="match status" value="1"/>
</dbReference>
<organism evidence="11">
    <name type="scientific">Salvia officinalis</name>
    <name type="common">Sage</name>
    <dbReference type="NCBI Taxonomy" id="38868"/>
    <lineage>
        <taxon>Eukaryota</taxon>
        <taxon>Viridiplantae</taxon>
        <taxon>Streptophyta</taxon>
        <taxon>Embryophyta</taxon>
        <taxon>Tracheophyta</taxon>
        <taxon>Spermatophyta</taxon>
        <taxon>Magnoliopsida</taxon>
        <taxon>eudicotyledons</taxon>
        <taxon>Gunneridae</taxon>
        <taxon>Pentapetalae</taxon>
        <taxon>asterids</taxon>
        <taxon>lamiids</taxon>
        <taxon>Lamiales</taxon>
        <taxon>Lamiaceae</taxon>
        <taxon>Nepetoideae</taxon>
        <taxon>Mentheae</taxon>
        <taxon>Salviinae</taxon>
        <taxon>Salvia</taxon>
        <taxon>Salvia subgen. Salvia</taxon>
    </lineage>
</organism>
<dbReference type="InterPro" id="IPR034741">
    <property type="entry name" value="Terpene_cyclase-like_1_C"/>
</dbReference>
<keyword evidence="8" id="KW-0456">Lyase</keyword>
<evidence type="ECO:0000256" key="5">
    <source>
        <dbReference type="ARBA" id="ARBA00022723"/>
    </source>
</evidence>